<reference evidence="1" key="1">
    <citation type="submission" date="2023-01" db="EMBL/GenBank/DDBJ databases">
        <title>Human gut microbiome strain richness.</title>
        <authorList>
            <person name="Chen-Liaw A."/>
        </authorList>
    </citation>
    <scope>NUCLEOTIDE SEQUENCE</scope>
    <source>
        <strain evidence="1">1001287st1_F4_1001285I_161205</strain>
    </source>
</reference>
<name>A0AAW6CET8_FLAPL</name>
<evidence type="ECO:0000313" key="1">
    <source>
        <dbReference type="EMBL" id="MDB7932187.1"/>
    </source>
</evidence>
<dbReference type="AlphaFoldDB" id="A0AAW6CET8"/>
<proteinExistence type="predicted"/>
<dbReference type="EMBL" id="JAQLWV010000004">
    <property type="protein sequence ID" value="MDB7932187.1"/>
    <property type="molecule type" value="Genomic_DNA"/>
</dbReference>
<protein>
    <submittedName>
        <fullName evidence="1">Uncharacterized protein</fullName>
    </submittedName>
</protein>
<gene>
    <name evidence="1" type="ORF">PNE06_03770</name>
</gene>
<comment type="caution">
    <text evidence="1">The sequence shown here is derived from an EMBL/GenBank/DDBJ whole genome shotgun (WGS) entry which is preliminary data.</text>
</comment>
<organism evidence="1 2">
    <name type="scientific">Flavonifractor plautii</name>
    <name type="common">Fusobacterium plautii</name>
    <dbReference type="NCBI Taxonomy" id="292800"/>
    <lineage>
        <taxon>Bacteria</taxon>
        <taxon>Bacillati</taxon>
        <taxon>Bacillota</taxon>
        <taxon>Clostridia</taxon>
        <taxon>Eubacteriales</taxon>
        <taxon>Oscillospiraceae</taxon>
        <taxon>Flavonifractor</taxon>
    </lineage>
</organism>
<accession>A0AAW6CET8</accession>
<evidence type="ECO:0000313" key="2">
    <source>
        <dbReference type="Proteomes" id="UP001211173"/>
    </source>
</evidence>
<sequence>MNVSHLAVIVPVDGLPQDMEEANQEVWGTVTHLLLPHLGKCYAKFYPARKAWGYRVPETFGVVLGKITPDRFLRLYFEACQAQAAAIHFHVTELVKTVDPCMLEKAMEEDAPFCTVVVDSSDPAQTTHALWQIALHEGALLPDCGVYYVKTGKALASQKEQEAILSNVAGYALCMVTLELMEEDDG</sequence>
<dbReference type="Proteomes" id="UP001211173">
    <property type="component" value="Unassembled WGS sequence"/>
</dbReference>
<dbReference type="RefSeq" id="WP_195383873.1">
    <property type="nucleotide sequence ID" value="NZ_JADMVZ010000006.1"/>
</dbReference>